<keyword evidence="5 6" id="KW-0961">Cell wall biogenesis/degradation</keyword>
<evidence type="ECO:0000313" key="10">
    <source>
        <dbReference type="Proteomes" id="UP000321261"/>
    </source>
</evidence>
<dbReference type="PANTHER" id="PTHR30582:SF33">
    <property type="entry name" value="EXPORTED PROTEIN"/>
    <property type="match status" value="1"/>
</dbReference>
<comment type="caution">
    <text evidence="9">The sequence shown here is derived from an EMBL/GenBank/DDBJ whole genome shotgun (WGS) entry which is preliminary data.</text>
</comment>
<feature type="compositionally biased region" description="Basic and acidic residues" evidence="7">
    <location>
        <begin position="55"/>
        <end position="68"/>
    </location>
</feature>
<reference evidence="9 10" key="1">
    <citation type="submission" date="2019-06" db="EMBL/GenBank/DDBJ databases">
        <title>Sequencing the genomes of 1000 actinobacteria strains.</title>
        <authorList>
            <person name="Klenk H.-P."/>
        </authorList>
    </citation>
    <scope>NUCLEOTIDE SEQUENCE [LARGE SCALE GENOMIC DNA]</scope>
    <source>
        <strain evidence="9 10">DSM 45671</strain>
    </source>
</reference>
<keyword evidence="2" id="KW-0808">Transferase</keyword>
<sequence length="246" mass="25646">MGRSARRPPVARVAVGALAAVVATGLLGLGYAQANPQPAAPDLPATTPVAGPARPVERTHAAEPGREADADDGDRDSQDADSEGPGRLRAAAPPAPRSTPRRAAPPPEPSQPAGSKPTPHPTPPVAPSMVAGTPCTVAARACVALGERLAWLLDDGKVVRGPVAIQHGDAEDPTPLGTFAVQWKAEQYTSREYLTQMPYSVFFADGGIAFHEGTQDTPSAGCVKLDHENAKAFFYYLQVGDEVQIH</sequence>
<keyword evidence="4 6" id="KW-0573">Peptidoglycan synthesis</keyword>
<feature type="region of interest" description="Disordered" evidence="7">
    <location>
        <begin position="32"/>
        <end position="127"/>
    </location>
</feature>
<dbReference type="AlphaFoldDB" id="A0A561T390"/>
<feature type="active site" description="Proton donor/acceptor" evidence="6">
    <location>
        <position position="211"/>
    </location>
</feature>
<evidence type="ECO:0000259" key="8">
    <source>
        <dbReference type="PROSITE" id="PS52029"/>
    </source>
</evidence>
<evidence type="ECO:0000256" key="3">
    <source>
        <dbReference type="ARBA" id="ARBA00022960"/>
    </source>
</evidence>
<feature type="compositionally biased region" description="Acidic residues" evidence="7">
    <location>
        <begin position="69"/>
        <end position="82"/>
    </location>
</feature>
<evidence type="ECO:0000256" key="6">
    <source>
        <dbReference type="PROSITE-ProRule" id="PRU01373"/>
    </source>
</evidence>
<protein>
    <submittedName>
        <fullName evidence="9">L,D-transpeptidase-like protein</fullName>
    </submittedName>
</protein>
<accession>A0A561T390</accession>
<evidence type="ECO:0000256" key="5">
    <source>
        <dbReference type="ARBA" id="ARBA00023316"/>
    </source>
</evidence>
<evidence type="ECO:0000256" key="2">
    <source>
        <dbReference type="ARBA" id="ARBA00022679"/>
    </source>
</evidence>
<keyword evidence="10" id="KW-1185">Reference proteome</keyword>
<dbReference type="PANTHER" id="PTHR30582">
    <property type="entry name" value="L,D-TRANSPEPTIDASE"/>
    <property type="match status" value="1"/>
</dbReference>
<dbReference type="Gene3D" id="2.40.440.10">
    <property type="entry name" value="L,D-transpeptidase catalytic domain-like"/>
    <property type="match status" value="1"/>
</dbReference>
<dbReference type="Proteomes" id="UP000321261">
    <property type="component" value="Unassembled WGS sequence"/>
</dbReference>
<comment type="pathway">
    <text evidence="1 6">Cell wall biogenesis; peptidoglycan biosynthesis.</text>
</comment>
<dbReference type="Pfam" id="PF03734">
    <property type="entry name" value="YkuD"/>
    <property type="match status" value="1"/>
</dbReference>
<dbReference type="GO" id="GO:0071972">
    <property type="term" value="F:peptidoglycan L,D-transpeptidase activity"/>
    <property type="evidence" value="ECO:0007669"/>
    <property type="project" value="TreeGrafter"/>
</dbReference>
<proteinExistence type="predicted"/>
<feature type="domain" description="L,D-TPase catalytic" evidence="8">
    <location>
        <begin position="139"/>
        <end position="246"/>
    </location>
</feature>
<dbReference type="EMBL" id="VIWU01000001">
    <property type="protein sequence ID" value="TWF81584.1"/>
    <property type="molecule type" value="Genomic_DNA"/>
</dbReference>
<evidence type="ECO:0000256" key="7">
    <source>
        <dbReference type="SAM" id="MobiDB-lite"/>
    </source>
</evidence>
<dbReference type="InterPro" id="IPR050979">
    <property type="entry name" value="LD-transpeptidase"/>
</dbReference>
<dbReference type="GO" id="GO:0005576">
    <property type="term" value="C:extracellular region"/>
    <property type="evidence" value="ECO:0007669"/>
    <property type="project" value="TreeGrafter"/>
</dbReference>
<dbReference type="UniPathway" id="UPA00219"/>
<organism evidence="9 10">
    <name type="scientific">Pseudonocardia hierapolitana</name>
    <dbReference type="NCBI Taxonomy" id="1128676"/>
    <lineage>
        <taxon>Bacteria</taxon>
        <taxon>Bacillati</taxon>
        <taxon>Actinomycetota</taxon>
        <taxon>Actinomycetes</taxon>
        <taxon>Pseudonocardiales</taxon>
        <taxon>Pseudonocardiaceae</taxon>
        <taxon>Pseudonocardia</taxon>
    </lineage>
</organism>
<evidence type="ECO:0000256" key="1">
    <source>
        <dbReference type="ARBA" id="ARBA00004752"/>
    </source>
</evidence>
<dbReference type="InterPro" id="IPR038063">
    <property type="entry name" value="Transpep_catalytic_dom"/>
</dbReference>
<name>A0A561T390_9PSEU</name>
<feature type="active site" description="Nucleophile" evidence="6">
    <location>
        <position position="222"/>
    </location>
</feature>
<evidence type="ECO:0000256" key="4">
    <source>
        <dbReference type="ARBA" id="ARBA00022984"/>
    </source>
</evidence>
<dbReference type="GO" id="GO:0071555">
    <property type="term" value="P:cell wall organization"/>
    <property type="evidence" value="ECO:0007669"/>
    <property type="project" value="UniProtKB-UniRule"/>
</dbReference>
<dbReference type="GO" id="GO:0016740">
    <property type="term" value="F:transferase activity"/>
    <property type="evidence" value="ECO:0007669"/>
    <property type="project" value="UniProtKB-KW"/>
</dbReference>
<dbReference type="GO" id="GO:0008360">
    <property type="term" value="P:regulation of cell shape"/>
    <property type="evidence" value="ECO:0007669"/>
    <property type="project" value="UniProtKB-UniRule"/>
</dbReference>
<evidence type="ECO:0000313" key="9">
    <source>
        <dbReference type="EMBL" id="TWF81584.1"/>
    </source>
</evidence>
<gene>
    <name evidence="9" type="ORF">FHX44_117529</name>
</gene>
<keyword evidence="3 6" id="KW-0133">Cell shape</keyword>
<feature type="compositionally biased region" description="Pro residues" evidence="7">
    <location>
        <begin position="93"/>
        <end position="110"/>
    </location>
</feature>
<dbReference type="CDD" id="cd16913">
    <property type="entry name" value="YkuD_like"/>
    <property type="match status" value="1"/>
</dbReference>
<dbReference type="SUPFAM" id="SSF141523">
    <property type="entry name" value="L,D-transpeptidase catalytic domain-like"/>
    <property type="match status" value="1"/>
</dbReference>
<dbReference type="RefSeq" id="WP_281287935.1">
    <property type="nucleotide sequence ID" value="NZ_VIWU01000001.1"/>
</dbReference>
<dbReference type="PROSITE" id="PS52029">
    <property type="entry name" value="LD_TPASE"/>
    <property type="match status" value="1"/>
</dbReference>
<dbReference type="InterPro" id="IPR005490">
    <property type="entry name" value="LD_TPept_cat_dom"/>
</dbReference>
<dbReference type="GO" id="GO:0018104">
    <property type="term" value="P:peptidoglycan-protein cross-linking"/>
    <property type="evidence" value="ECO:0007669"/>
    <property type="project" value="TreeGrafter"/>
</dbReference>